<feature type="compositionally biased region" description="Basic residues" evidence="2">
    <location>
        <begin position="1"/>
        <end position="12"/>
    </location>
</feature>
<evidence type="ECO:0000313" key="4">
    <source>
        <dbReference type="EMBL" id="NMF09214.1"/>
    </source>
</evidence>
<dbReference type="PRINTS" id="PR00411">
    <property type="entry name" value="PNDRDTASEI"/>
</dbReference>
<keyword evidence="1" id="KW-0560">Oxidoreductase</keyword>
<dbReference type="InterPro" id="IPR023753">
    <property type="entry name" value="FAD/NAD-binding_dom"/>
</dbReference>
<organism evidence="4 5">
    <name type="scientific">Corynebacterium xerosis</name>
    <dbReference type="NCBI Taxonomy" id="1725"/>
    <lineage>
        <taxon>Bacteria</taxon>
        <taxon>Bacillati</taxon>
        <taxon>Actinomycetota</taxon>
        <taxon>Actinomycetes</taxon>
        <taxon>Mycobacteriales</taxon>
        <taxon>Corynebacteriaceae</taxon>
        <taxon>Corynebacterium</taxon>
    </lineage>
</organism>
<accession>A0A7X9XT43</accession>
<reference evidence="4 5" key="1">
    <citation type="submission" date="2020-04" db="EMBL/GenBank/DDBJ databases">
        <authorList>
            <person name="Hitch T.C.A."/>
            <person name="Wylensek D."/>
            <person name="Clavel T."/>
        </authorList>
    </citation>
    <scope>NUCLEOTIDE SEQUENCE [LARGE SCALE GENOMIC DNA]</scope>
    <source>
        <strain evidence="4 5">BL-383-APC-2I</strain>
    </source>
</reference>
<protein>
    <submittedName>
        <fullName evidence="4">NAD(P)/FAD-dependent oxidoreductase</fullName>
    </submittedName>
</protein>
<feature type="region of interest" description="Disordered" evidence="2">
    <location>
        <begin position="1"/>
        <end position="31"/>
    </location>
</feature>
<dbReference type="SUPFAM" id="SSF51905">
    <property type="entry name" value="FAD/NAD(P)-binding domain"/>
    <property type="match status" value="1"/>
</dbReference>
<dbReference type="InterPro" id="IPR050982">
    <property type="entry name" value="Auxin_biosynth/cation_transpt"/>
</dbReference>
<evidence type="ECO:0000256" key="2">
    <source>
        <dbReference type="SAM" id="MobiDB-lite"/>
    </source>
</evidence>
<dbReference type="EMBL" id="JABAGA010000003">
    <property type="protein sequence ID" value="NMF09214.1"/>
    <property type="molecule type" value="Genomic_DNA"/>
</dbReference>
<dbReference type="InterPro" id="IPR036188">
    <property type="entry name" value="FAD/NAD-bd_sf"/>
</dbReference>
<evidence type="ECO:0000259" key="3">
    <source>
        <dbReference type="Pfam" id="PF07992"/>
    </source>
</evidence>
<dbReference type="Gene3D" id="3.50.50.60">
    <property type="entry name" value="FAD/NAD(P)-binding domain"/>
    <property type="match status" value="1"/>
</dbReference>
<name>A0A7X9XT43_9CORY</name>
<dbReference type="Proteomes" id="UP000589552">
    <property type="component" value="Unassembled WGS sequence"/>
</dbReference>
<dbReference type="PANTHER" id="PTHR43539:SF78">
    <property type="entry name" value="FLAVIN-CONTAINING MONOOXYGENASE"/>
    <property type="match status" value="1"/>
</dbReference>
<dbReference type="PANTHER" id="PTHR43539">
    <property type="entry name" value="FLAVIN-BINDING MONOOXYGENASE-LIKE PROTEIN (AFU_ORTHOLOGUE AFUA_4G09220)"/>
    <property type="match status" value="1"/>
</dbReference>
<dbReference type="Pfam" id="PF07992">
    <property type="entry name" value="Pyr_redox_2"/>
    <property type="match status" value="1"/>
</dbReference>
<evidence type="ECO:0000313" key="5">
    <source>
        <dbReference type="Proteomes" id="UP000589552"/>
    </source>
</evidence>
<feature type="domain" description="FAD/NAD(P)-binding" evidence="3">
    <location>
        <begin position="57"/>
        <end position="383"/>
    </location>
</feature>
<evidence type="ECO:0000256" key="1">
    <source>
        <dbReference type="ARBA" id="ARBA00023002"/>
    </source>
</evidence>
<proteinExistence type="predicted"/>
<dbReference type="AlphaFoldDB" id="A0A7X9XT43"/>
<dbReference type="GO" id="GO:0050660">
    <property type="term" value="F:flavin adenine dinucleotide binding"/>
    <property type="evidence" value="ECO:0007669"/>
    <property type="project" value="TreeGrafter"/>
</dbReference>
<comment type="caution">
    <text evidence="4">The sequence shown here is derived from an EMBL/GenBank/DDBJ whole genome shotgun (WGS) entry which is preliminary data.</text>
</comment>
<gene>
    <name evidence="4" type="ORF">HF852_06325</name>
</gene>
<sequence length="410" mass="43989">MRRRAPRRRRAQPRPGRPRGAGHFGSGHRGAVRWPARRRLGADHGPAAAVTAVRRTDVLVIGAGQAGLSAAHHLGLRGIDRIVVDAEDGPGGAWRHRWDSLTMATVNGIFDLPGMPREDVDPATPSNVAIPDYFARFEAAHVPDVERPVRVRRVRRVDGGFASELEFPAISGAGPDAASGAGPDAGGNTIFSRALVNATGTWRRPFVPSIPGHESFRGRHVRTVDYGDAEDFRGHRVAVVGGGISAAGFLLEVDRVAEVLWFIRRPPVLRRERFTPEIGADVVARVDDRVRRGLRPQSVVSLTGLPYSPELAAHRALPMFTAIEPEGVRLRDGSFESLDDIIWATGFRADLGHLAPLKLRGPGGGIRMDGTAVAADPRIHLAGYGPGASTVGANRAGRDVAIALKALFDD</sequence>
<dbReference type="GO" id="GO:0004497">
    <property type="term" value="F:monooxygenase activity"/>
    <property type="evidence" value="ECO:0007669"/>
    <property type="project" value="TreeGrafter"/>
</dbReference>